<dbReference type="GeneID" id="66872928"/>
<sequence>MTKQFLDVEQFNKLLQKWSGKQIKVAKQELNDYDVAIIDLATITYETNKHRMNDYEPLHTLQLNGSGKIENATKSYQQLPKSMYEIPLKDTSFYQFDGERFALVTDRAIYTIEVVK</sequence>
<protein>
    <submittedName>
        <fullName evidence="1">Uncharacterized protein</fullName>
    </submittedName>
</protein>
<dbReference type="EMBL" id="LGTO01000005">
    <property type="protein sequence ID" value="KNE21341.1"/>
    <property type="molecule type" value="Genomic_DNA"/>
</dbReference>
<evidence type="ECO:0000313" key="2">
    <source>
        <dbReference type="Proteomes" id="UP000036780"/>
    </source>
</evidence>
<dbReference type="RefSeq" id="WP_050350764.1">
    <property type="nucleotide sequence ID" value="NZ_CP073011.1"/>
</dbReference>
<dbReference type="InterPro" id="IPR058926">
    <property type="entry name" value="YmzB-like"/>
</dbReference>
<reference evidence="2" key="1">
    <citation type="submission" date="2015-07" db="EMBL/GenBank/DDBJ databases">
        <title>Fjat-10053 dsm26.</title>
        <authorList>
            <person name="Liu B."/>
            <person name="Wang J."/>
            <person name="Zhu Y."/>
            <person name="Liu G."/>
            <person name="Chen Q."/>
            <person name="Chen Z."/>
            <person name="Lan J."/>
            <person name="Che J."/>
            <person name="Ge C."/>
            <person name="Shi H."/>
            <person name="Pan Z."/>
            <person name="Liu X."/>
        </authorList>
    </citation>
    <scope>NUCLEOTIDE SEQUENCE [LARGE SCALE GENOMIC DNA]</scope>
    <source>
        <strain evidence="2">DSM 26</strain>
    </source>
</reference>
<dbReference type="PATRIC" id="fig|1473.5.peg.4331"/>
<dbReference type="OrthoDB" id="2705224at2"/>
<organism evidence="1 2">
    <name type="scientific">Virgibacillus pantothenticus</name>
    <dbReference type="NCBI Taxonomy" id="1473"/>
    <lineage>
        <taxon>Bacteria</taxon>
        <taxon>Bacillati</taxon>
        <taxon>Bacillota</taxon>
        <taxon>Bacilli</taxon>
        <taxon>Bacillales</taxon>
        <taxon>Bacillaceae</taxon>
        <taxon>Virgibacillus</taxon>
    </lineage>
</organism>
<dbReference type="AlphaFoldDB" id="A0A0L0QS07"/>
<comment type="caution">
    <text evidence="1">The sequence shown here is derived from an EMBL/GenBank/DDBJ whole genome shotgun (WGS) entry which is preliminary data.</text>
</comment>
<dbReference type="Pfam" id="PF25846">
    <property type="entry name" value="YmzB"/>
    <property type="match status" value="1"/>
</dbReference>
<keyword evidence="2" id="KW-1185">Reference proteome</keyword>
<evidence type="ECO:0000313" key="1">
    <source>
        <dbReference type="EMBL" id="KNE21341.1"/>
    </source>
</evidence>
<gene>
    <name evidence="1" type="ORF">AFK71_06620</name>
</gene>
<dbReference type="Proteomes" id="UP000036780">
    <property type="component" value="Unassembled WGS sequence"/>
</dbReference>
<accession>A0A0L0QS07</accession>
<name>A0A0L0QS07_VIRPA</name>
<proteinExistence type="predicted"/>